<name>A0ACC1H875_9FUNG</name>
<feature type="non-terminal residue" evidence="1">
    <location>
        <position position="126"/>
    </location>
</feature>
<accession>A0ACC1H875</accession>
<protein>
    <submittedName>
        <fullName evidence="1">Uncharacterized protein</fullName>
    </submittedName>
</protein>
<comment type="caution">
    <text evidence="1">The sequence shown here is derived from an EMBL/GenBank/DDBJ whole genome shotgun (WGS) entry which is preliminary data.</text>
</comment>
<dbReference type="EMBL" id="JAMZIH010008255">
    <property type="protein sequence ID" value="KAJ1672517.1"/>
    <property type="molecule type" value="Genomic_DNA"/>
</dbReference>
<sequence length="126" mass="13278">MKVTILGVIAGMAAVTLARPSVYKNQYTLDPKLDNDAVGDFGAGSFKDGRKEDNGAFGDFGAGSFEDEYDYDADYDAADDVHAGSFESGYKGGKGNVGDFGADSFEGGREEADYGSRGPFKVGPKF</sequence>
<keyword evidence="2" id="KW-1185">Reference proteome</keyword>
<gene>
    <name evidence="1" type="ORF">EV182_007021</name>
</gene>
<evidence type="ECO:0000313" key="2">
    <source>
        <dbReference type="Proteomes" id="UP001145114"/>
    </source>
</evidence>
<dbReference type="Proteomes" id="UP001145114">
    <property type="component" value="Unassembled WGS sequence"/>
</dbReference>
<reference evidence="1" key="1">
    <citation type="submission" date="2022-06" db="EMBL/GenBank/DDBJ databases">
        <title>Phylogenomic reconstructions and comparative analyses of Kickxellomycotina fungi.</title>
        <authorList>
            <person name="Reynolds N.K."/>
            <person name="Stajich J.E."/>
            <person name="Barry K."/>
            <person name="Grigoriev I.V."/>
            <person name="Crous P."/>
            <person name="Smith M.E."/>
        </authorList>
    </citation>
    <scope>NUCLEOTIDE SEQUENCE</scope>
    <source>
        <strain evidence="1">RSA 2271</strain>
    </source>
</reference>
<organism evidence="1 2">
    <name type="scientific">Spiromyces aspiralis</name>
    <dbReference type="NCBI Taxonomy" id="68401"/>
    <lineage>
        <taxon>Eukaryota</taxon>
        <taxon>Fungi</taxon>
        <taxon>Fungi incertae sedis</taxon>
        <taxon>Zoopagomycota</taxon>
        <taxon>Kickxellomycotina</taxon>
        <taxon>Kickxellomycetes</taxon>
        <taxon>Kickxellales</taxon>
        <taxon>Kickxellaceae</taxon>
        <taxon>Spiromyces</taxon>
    </lineage>
</organism>
<proteinExistence type="predicted"/>
<evidence type="ECO:0000313" key="1">
    <source>
        <dbReference type="EMBL" id="KAJ1672517.1"/>
    </source>
</evidence>